<dbReference type="InterPro" id="IPR036397">
    <property type="entry name" value="RNaseH_sf"/>
</dbReference>
<evidence type="ECO:0000256" key="14">
    <source>
        <dbReference type="ARBA" id="ARBA00023172"/>
    </source>
</evidence>
<dbReference type="Gene3D" id="1.10.340.70">
    <property type="match status" value="1"/>
</dbReference>
<evidence type="ECO:0000313" key="19">
    <source>
        <dbReference type="EMBL" id="WVZ01427.1"/>
    </source>
</evidence>
<keyword evidence="1" id="KW-0645">Protease</keyword>
<keyword evidence="9" id="KW-0460">Magnesium</keyword>
<evidence type="ECO:0000256" key="5">
    <source>
        <dbReference type="ARBA" id="ARBA00022723"/>
    </source>
</evidence>
<dbReference type="GO" id="GO:0015074">
    <property type="term" value="P:DNA integration"/>
    <property type="evidence" value="ECO:0007669"/>
    <property type="project" value="UniProtKB-KW"/>
</dbReference>
<dbReference type="InterPro" id="IPR000477">
    <property type="entry name" value="RT_dom"/>
</dbReference>
<keyword evidence="15" id="KW-0511">Multifunctional enzyme</keyword>
<dbReference type="Pfam" id="PF24626">
    <property type="entry name" value="SH3_Tf2-1"/>
    <property type="match status" value="1"/>
</dbReference>
<organism evidence="19 20">
    <name type="scientific">Vigna mungo</name>
    <name type="common">Black gram</name>
    <name type="synonym">Phaseolus mungo</name>
    <dbReference type="NCBI Taxonomy" id="3915"/>
    <lineage>
        <taxon>Eukaryota</taxon>
        <taxon>Viridiplantae</taxon>
        <taxon>Streptophyta</taxon>
        <taxon>Embryophyta</taxon>
        <taxon>Tracheophyta</taxon>
        <taxon>Spermatophyta</taxon>
        <taxon>Magnoliopsida</taxon>
        <taxon>eudicotyledons</taxon>
        <taxon>Gunneridae</taxon>
        <taxon>Pentapetalae</taxon>
        <taxon>rosids</taxon>
        <taxon>fabids</taxon>
        <taxon>Fabales</taxon>
        <taxon>Fabaceae</taxon>
        <taxon>Papilionoideae</taxon>
        <taxon>50 kb inversion clade</taxon>
        <taxon>NPAAA clade</taxon>
        <taxon>indigoferoid/millettioid clade</taxon>
        <taxon>Phaseoleae</taxon>
        <taxon>Vigna</taxon>
    </lineage>
</organism>
<feature type="compositionally biased region" description="Gly residues" evidence="16">
    <location>
        <begin position="545"/>
        <end position="568"/>
    </location>
</feature>
<dbReference type="Gene3D" id="2.40.70.10">
    <property type="entry name" value="Acid Proteases"/>
    <property type="match status" value="1"/>
</dbReference>
<dbReference type="GO" id="GO:0003964">
    <property type="term" value="F:RNA-directed DNA polymerase activity"/>
    <property type="evidence" value="ECO:0007669"/>
    <property type="project" value="UniProtKB-KW"/>
</dbReference>
<dbReference type="Pfam" id="PF17919">
    <property type="entry name" value="RT_RNaseH_2"/>
    <property type="match status" value="1"/>
</dbReference>
<keyword evidence="7" id="KW-0255">Endonuclease</keyword>
<evidence type="ECO:0000256" key="2">
    <source>
        <dbReference type="ARBA" id="ARBA00022679"/>
    </source>
</evidence>
<dbReference type="CDD" id="cd01647">
    <property type="entry name" value="RT_LTR"/>
    <property type="match status" value="1"/>
</dbReference>
<dbReference type="Gene3D" id="3.10.20.370">
    <property type="match status" value="1"/>
</dbReference>
<evidence type="ECO:0000256" key="1">
    <source>
        <dbReference type="ARBA" id="ARBA00022670"/>
    </source>
</evidence>
<keyword evidence="4" id="KW-0540">Nuclease</keyword>
<dbReference type="GO" id="GO:0006508">
    <property type="term" value="P:proteolysis"/>
    <property type="evidence" value="ECO:0007669"/>
    <property type="project" value="UniProtKB-KW"/>
</dbReference>
<accession>A0AAQ3RP50</accession>
<evidence type="ECO:0000256" key="7">
    <source>
        <dbReference type="ARBA" id="ARBA00022759"/>
    </source>
</evidence>
<dbReference type="FunFam" id="3.10.20.370:FF:000001">
    <property type="entry name" value="Retrovirus-related Pol polyprotein from transposon 17.6-like protein"/>
    <property type="match status" value="1"/>
</dbReference>
<keyword evidence="11" id="KW-0695">RNA-directed DNA polymerase</keyword>
<dbReference type="InterPro" id="IPR041577">
    <property type="entry name" value="RT_RNaseH_2"/>
</dbReference>
<dbReference type="InterPro" id="IPR056924">
    <property type="entry name" value="SH3_Tf2-1"/>
</dbReference>
<dbReference type="PANTHER" id="PTHR37984:SF5">
    <property type="entry name" value="PROTEIN NYNRIN-LIKE"/>
    <property type="match status" value="1"/>
</dbReference>
<dbReference type="InterPro" id="IPR001584">
    <property type="entry name" value="Integrase_cat-core"/>
</dbReference>
<keyword evidence="13" id="KW-0238">DNA-binding</keyword>
<dbReference type="InterPro" id="IPR050951">
    <property type="entry name" value="Retrovirus_Pol_polyprotein"/>
</dbReference>
<feature type="domain" description="Reverse transcriptase" evidence="17">
    <location>
        <begin position="926"/>
        <end position="1105"/>
    </location>
</feature>
<keyword evidence="3" id="KW-0548">Nucleotidyltransferase</keyword>
<evidence type="ECO:0000256" key="13">
    <source>
        <dbReference type="ARBA" id="ARBA00023125"/>
    </source>
</evidence>
<dbReference type="CDD" id="cd09274">
    <property type="entry name" value="RNase_HI_RT_Ty3"/>
    <property type="match status" value="1"/>
</dbReference>
<dbReference type="Proteomes" id="UP001374535">
    <property type="component" value="Chromosome 8"/>
</dbReference>
<dbReference type="FunFam" id="3.30.70.270:FF:000020">
    <property type="entry name" value="Transposon Tf2-6 polyprotein-like Protein"/>
    <property type="match status" value="1"/>
</dbReference>
<dbReference type="SUPFAM" id="SSF50630">
    <property type="entry name" value="Acid proteases"/>
    <property type="match status" value="1"/>
</dbReference>
<evidence type="ECO:0000259" key="17">
    <source>
        <dbReference type="PROSITE" id="PS50878"/>
    </source>
</evidence>
<keyword evidence="10" id="KW-0229">DNA integration</keyword>
<proteinExistence type="predicted"/>
<evidence type="ECO:0000256" key="6">
    <source>
        <dbReference type="ARBA" id="ARBA00022750"/>
    </source>
</evidence>
<evidence type="ECO:0000256" key="9">
    <source>
        <dbReference type="ARBA" id="ARBA00022842"/>
    </source>
</evidence>
<feature type="domain" description="Integrase catalytic" evidence="18">
    <location>
        <begin position="1442"/>
        <end position="1608"/>
    </location>
</feature>
<dbReference type="InterPro" id="IPR005162">
    <property type="entry name" value="Retrotrans_gag_dom"/>
</dbReference>
<dbReference type="GO" id="GO:0003887">
    <property type="term" value="F:DNA-directed DNA polymerase activity"/>
    <property type="evidence" value="ECO:0007669"/>
    <property type="project" value="UniProtKB-KW"/>
</dbReference>
<evidence type="ECO:0000256" key="11">
    <source>
        <dbReference type="ARBA" id="ARBA00022918"/>
    </source>
</evidence>
<dbReference type="GO" id="GO:0006310">
    <property type="term" value="P:DNA recombination"/>
    <property type="evidence" value="ECO:0007669"/>
    <property type="project" value="UniProtKB-KW"/>
</dbReference>
<dbReference type="Gene3D" id="3.30.70.270">
    <property type="match status" value="2"/>
</dbReference>
<dbReference type="SUPFAM" id="SSF56672">
    <property type="entry name" value="DNA/RNA polymerases"/>
    <property type="match status" value="1"/>
</dbReference>
<dbReference type="GO" id="GO:0046872">
    <property type="term" value="F:metal ion binding"/>
    <property type="evidence" value="ECO:0007669"/>
    <property type="project" value="UniProtKB-KW"/>
</dbReference>
<name>A0AAQ3RP50_VIGMU</name>
<dbReference type="PROSITE" id="PS50878">
    <property type="entry name" value="RT_POL"/>
    <property type="match status" value="1"/>
</dbReference>
<dbReference type="GO" id="GO:0004519">
    <property type="term" value="F:endonuclease activity"/>
    <property type="evidence" value="ECO:0007669"/>
    <property type="project" value="UniProtKB-KW"/>
</dbReference>
<dbReference type="Gene3D" id="3.30.420.10">
    <property type="entry name" value="Ribonuclease H-like superfamily/Ribonuclease H"/>
    <property type="match status" value="1"/>
</dbReference>
<keyword evidence="6" id="KW-0064">Aspartyl protease</keyword>
<dbReference type="GO" id="GO:0003677">
    <property type="term" value="F:DNA binding"/>
    <property type="evidence" value="ECO:0007669"/>
    <property type="project" value="UniProtKB-KW"/>
</dbReference>
<keyword evidence="2" id="KW-0808">Transferase</keyword>
<gene>
    <name evidence="19" type="ORF">V8G54_027496</name>
</gene>
<evidence type="ECO:0000256" key="12">
    <source>
        <dbReference type="ARBA" id="ARBA00022932"/>
    </source>
</evidence>
<evidence type="ECO:0000256" key="4">
    <source>
        <dbReference type="ARBA" id="ARBA00022722"/>
    </source>
</evidence>
<evidence type="ECO:0000256" key="16">
    <source>
        <dbReference type="SAM" id="MobiDB-lite"/>
    </source>
</evidence>
<dbReference type="Pfam" id="PF00078">
    <property type="entry name" value="RVT_1"/>
    <property type="match status" value="1"/>
</dbReference>
<dbReference type="GO" id="GO:0004190">
    <property type="term" value="F:aspartic-type endopeptidase activity"/>
    <property type="evidence" value="ECO:0007669"/>
    <property type="project" value="UniProtKB-KW"/>
</dbReference>
<evidence type="ECO:0000259" key="18">
    <source>
        <dbReference type="PROSITE" id="PS50994"/>
    </source>
</evidence>
<keyword evidence="20" id="KW-1185">Reference proteome</keyword>
<dbReference type="InterPro" id="IPR043128">
    <property type="entry name" value="Rev_trsase/Diguanyl_cyclase"/>
</dbReference>
<dbReference type="Pfam" id="PF17921">
    <property type="entry name" value="Integrase_H2C2"/>
    <property type="match status" value="1"/>
</dbReference>
<evidence type="ECO:0000256" key="10">
    <source>
        <dbReference type="ARBA" id="ARBA00022908"/>
    </source>
</evidence>
<evidence type="ECO:0000256" key="3">
    <source>
        <dbReference type="ARBA" id="ARBA00022695"/>
    </source>
</evidence>
<dbReference type="Pfam" id="PF08284">
    <property type="entry name" value="RVP_2"/>
    <property type="match status" value="1"/>
</dbReference>
<dbReference type="InterPro" id="IPR012337">
    <property type="entry name" value="RNaseH-like_sf"/>
</dbReference>
<dbReference type="PROSITE" id="PS50994">
    <property type="entry name" value="INTEGRASE"/>
    <property type="match status" value="1"/>
</dbReference>
<evidence type="ECO:0000256" key="15">
    <source>
        <dbReference type="ARBA" id="ARBA00023268"/>
    </source>
</evidence>
<dbReference type="EMBL" id="CP144693">
    <property type="protein sequence ID" value="WVZ01427.1"/>
    <property type="molecule type" value="Genomic_DNA"/>
</dbReference>
<feature type="region of interest" description="Disordered" evidence="16">
    <location>
        <begin position="535"/>
        <end position="620"/>
    </location>
</feature>
<dbReference type="InterPro" id="IPR021109">
    <property type="entry name" value="Peptidase_aspartic_dom_sf"/>
</dbReference>
<reference evidence="19 20" key="1">
    <citation type="journal article" date="2023" name="Life. Sci Alliance">
        <title>Evolutionary insights into 3D genome organization and epigenetic landscape of Vigna mungo.</title>
        <authorList>
            <person name="Junaid A."/>
            <person name="Singh B."/>
            <person name="Bhatia S."/>
        </authorList>
    </citation>
    <scope>NUCLEOTIDE SEQUENCE [LARGE SCALE GENOMIC DNA]</scope>
    <source>
        <strain evidence="19">Urdbean</strain>
    </source>
</reference>
<sequence>MKKVRIVRPRCEKKVETLGDEDDDDDVVVYDLVGVFDDDFVWRKKMRNDDKAMERSGDVMRKYVLEKMMVLKRRDMLLEKSDDVVEKKYVYVSRNAVTLKQISSYSSSLISSFLHYVFAYSDSDDGDVREHEMSIKETESENEMSYKSKSAITRRHPPSTTVHCPWQPSAIADHRLPRATVTGFLVSPWYDLSSSEMAYYKFMHVPNVNHWNALIRILKYVKKTLEKGLLYEDKGSIQVFKYCDADLASPFIDKQSTREYCVFLEGDIISNPGKGNSFIGERMDVVSGVGGKLSSEELALLSMPPKMSDRVDALEERLLAMEVSVRETLGEFRQLMLEELTKLRNEQAGERRESPFSYMDSGAEYKMAAKKVELPSFDGTDPVGWITRAETYFEVQGSTEEVKVRLAKLSMEGATIHWFNLLQEAEVGLSWTKLKRELIGRYSGRTSGNPFEELKDLSQTGSVDEYLAEFEYISSQVSRLPEEQYLSYFIGGLRPEIRQRVRTFNPMNRLQAMRLAPDVEAKVLGEGFQRGGGIRGWKSNRDWGTGQGEKSGSGSGQGPHLGKLGVGLGPTQSIPPKPLSAAGSSSHESRSTTPTTQVSRVSGDRFSTADRNRGTKHLPYSELMNRKAQGLCFRCGEKYHPLHRCTERQLRMVVLADDETVNEAGEVIASEMQEEEDAHTLECGSMGLFAEVEVPWGGRHNPTTLRIEGLLHGVTLGVLIDSGASHNFLSPHVVAALDLKVDKGKQIGVRLGDGHRVSTAGKCEKLDIQLGEFSTTVEPFVLELGDVDMILGVSWLRRFGKVTFDWEEMTLSFYWQDKYIELQGQKLRKHGQHIALMTSFQSVVKENSLGEKSISKQSLSKTQVEDIQQILVGYAAVFQEPQELPPCRNVVHFITLQSEAKAVSVRPYRYPYHHKEEIEKQVGEMLKQGIIRPSSSAFSSPVILVKKKDGSWRMCVDYRELNKVTIPDKYPIPVVEELLDELHGATYFSKLDLKSGYHQIRMAEEDVHKTAFRTHEGHYEFLVMPFGLTNAPATFQATMNQIFKPYLRKFVLVFFDDILVYSKGWDEHLKHLRRVFELLCEQSFMVNRKKCVLGSRQVEYLGHLISEQGVAVDPEKIKSVINWPIPHNVKGVRGFLGLTGYYRKFIAGYGKIARPLTELTKKDGFHWGPTALSAFEELKKVMTQAPLLALPNFSKPFEIECDASGTGIGAVLMQDRQPITYFSKALAPTNVNKSAYEKELMALVLAVQHWRPYLIGRSFKVYSDQKSLRHLLHQKLTTEAQQNWLAKLLGYQFEVIYKPGPENKAVDSLSRMFEAGELREIQSFPLWLQEQHIQEEVEVDPFLQQVVQKLQQENASVADFSLQRGVLFYKGRLVLSAKSDLIPTILNEFHSSPVGGHSGFLRTYKRIVANLYWTGMKKIIQEFVKTCDVCQRQKYEATSPARLLQPLPIPDRIWEDISLDFITGLPKSKGFQAIFVVVDRLSKYGHFILLKHPYTARKIAELFAKEIVRLHGIPQSIVSDRDPVFMSLFWQELFRLQGTTLKMSSSYHPETDGQTEVVNRCLEAYLRCFVSEQPKNWSYWVPWAELWYNTTFHGATGKTPFEIVYGRTPPSLVRFTQGETRVEAVAADLVGRDEAIRQLKYHLLRAQQQMKKYADKKRRFMQLEVGEWVFIKLRPHRQSTIARCINQKLAPRYYGPFLVVEKKGEVSYKVQLPESAKVHPVFHISQLKKASGNHVVEPTLPTELSLEEEDQEDPETVLATREIPEGEEEATWEDERLLRSQFPYFSLEDKAVVAEGSNDRTPNKAGPVNQQETIIEGARPKIWNVYVRRKKMGLGKEREESREGEFFYRRENGECEGIRSRMFYPLVRSESTLVCWWL</sequence>
<protein>
    <recommendedName>
        <fullName evidence="21">Ty3/gypsy retrotransposon protein</fullName>
    </recommendedName>
</protein>
<keyword evidence="14" id="KW-0233">DNA recombination</keyword>
<dbReference type="PANTHER" id="PTHR37984">
    <property type="entry name" value="PROTEIN CBG26694"/>
    <property type="match status" value="1"/>
</dbReference>
<dbReference type="CDD" id="cd00303">
    <property type="entry name" value="retropepsin_like"/>
    <property type="match status" value="1"/>
</dbReference>
<dbReference type="InterPro" id="IPR043502">
    <property type="entry name" value="DNA/RNA_pol_sf"/>
</dbReference>
<evidence type="ECO:0000313" key="20">
    <source>
        <dbReference type="Proteomes" id="UP001374535"/>
    </source>
</evidence>
<evidence type="ECO:0008006" key="21">
    <source>
        <dbReference type="Google" id="ProtNLM"/>
    </source>
</evidence>
<keyword evidence="5" id="KW-0479">Metal-binding</keyword>
<dbReference type="SUPFAM" id="SSF53098">
    <property type="entry name" value="Ribonuclease H-like"/>
    <property type="match status" value="1"/>
</dbReference>
<keyword evidence="8" id="KW-0378">Hydrolase</keyword>
<keyword evidence="12" id="KW-0239">DNA-directed DNA polymerase</keyword>
<dbReference type="InterPro" id="IPR041588">
    <property type="entry name" value="Integrase_H2C2"/>
</dbReference>
<dbReference type="Gene3D" id="3.10.10.10">
    <property type="entry name" value="HIV Type 1 Reverse Transcriptase, subunit A, domain 1"/>
    <property type="match status" value="1"/>
</dbReference>
<dbReference type="Pfam" id="PF03732">
    <property type="entry name" value="Retrotrans_gag"/>
    <property type="match status" value="1"/>
</dbReference>
<dbReference type="FunFam" id="3.10.10.10:FF:000007">
    <property type="entry name" value="Retrovirus-related Pol polyprotein from transposon 17.6-like Protein"/>
    <property type="match status" value="1"/>
</dbReference>
<dbReference type="FunFam" id="1.10.340.70:FF:000001">
    <property type="entry name" value="Retrovirus-related Pol polyprotein from transposon gypsy-like Protein"/>
    <property type="match status" value="1"/>
</dbReference>
<evidence type="ECO:0000256" key="8">
    <source>
        <dbReference type="ARBA" id="ARBA00022801"/>
    </source>
</evidence>